<name>A0ABZ1BNQ9_9FIRM</name>
<sequence>MVEHLSLADVERLIARGRRIHGAAAVLLPHRPDGTPDPDAFAEMVAFVSRQGLTPAVNMDTGYGELLTPAQRHDLLRRAAQVLSGRPFIAGVYVDPQSADLSDAYRRGADEIRQLGGTPILFPSPRLKALDVTEQRAVFRRVASGGGPLLAFELSPAFSGAGFLFPDELFREVLELPAFAGLKHSSLSRRLEWRRLALRNEVREGFRIYTGNDLAIDMVMYGSDYLLGLAAFAPDAFAIRDTLWETGDARFFELNDVLQYLGQFAFRPPVPAYKHSAAQFLHLRGLVPSDTPHPRGARRPESDRAVLEEIASRLQRLLATLQDVTHRQRPAGS</sequence>
<dbReference type="Proteomes" id="UP001333102">
    <property type="component" value="Chromosome"/>
</dbReference>
<evidence type="ECO:0000313" key="2">
    <source>
        <dbReference type="EMBL" id="WRP14432.1"/>
    </source>
</evidence>
<dbReference type="GO" id="GO:0008840">
    <property type="term" value="F:4-hydroxy-tetrahydrodipicolinate synthase activity"/>
    <property type="evidence" value="ECO:0007669"/>
    <property type="project" value="UniProtKB-EC"/>
</dbReference>
<dbReference type="GO" id="GO:0008747">
    <property type="term" value="F:N-acetylneuraminate lyase activity"/>
    <property type="evidence" value="ECO:0007669"/>
    <property type="project" value="UniProtKB-EC"/>
</dbReference>
<dbReference type="EC" id="4.3.3.7" evidence="2"/>
<dbReference type="EC" id="4.1.3.3" evidence="2"/>
<dbReference type="SUPFAM" id="SSF51569">
    <property type="entry name" value="Aldolase"/>
    <property type="match status" value="1"/>
</dbReference>
<accession>A0ABZ1BNQ9</accession>
<dbReference type="InterPro" id="IPR013785">
    <property type="entry name" value="Aldolase_TIM"/>
</dbReference>
<protein>
    <submittedName>
        <fullName evidence="2">Dihydrodipicolinate synthase family protein</fullName>
        <ecNumber evidence="2">4.1.3.3</ecNumber>
        <ecNumber evidence="2">4.2.1.41</ecNumber>
        <ecNumber evidence="2">4.3.3.7</ecNumber>
    </submittedName>
</protein>
<gene>
    <name evidence="2" type="ORF">VLY81_13570</name>
</gene>
<dbReference type="GO" id="GO:0047448">
    <property type="term" value="F:5-dehydro-4-deoxyglucarate dehydratase activity"/>
    <property type="evidence" value="ECO:0007669"/>
    <property type="project" value="UniProtKB-EC"/>
</dbReference>
<evidence type="ECO:0000256" key="1">
    <source>
        <dbReference type="ARBA" id="ARBA00023239"/>
    </source>
</evidence>
<dbReference type="RefSeq" id="WP_324668755.1">
    <property type="nucleotide sequence ID" value="NZ_CP141614.1"/>
</dbReference>
<dbReference type="SMART" id="SM01130">
    <property type="entry name" value="DHDPS"/>
    <property type="match status" value="1"/>
</dbReference>
<organism evidence="2 3">
    <name type="scientific">Geochorda subterranea</name>
    <dbReference type="NCBI Taxonomy" id="3109564"/>
    <lineage>
        <taxon>Bacteria</taxon>
        <taxon>Bacillati</taxon>
        <taxon>Bacillota</taxon>
        <taxon>Limnochordia</taxon>
        <taxon>Limnochordales</taxon>
        <taxon>Geochordaceae</taxon>
        <taxon>Geochorda</taxon>
    </lineage>
</organism>
<keyword evidence="1 2" id="KW-0456">Lyase</keyword>
<dbReference type="Gene3D" id="3.20.20.70">
    <property type="entry name" value="Aldolase class I"/>
    <property type="match status" value="1"/>
</dbReference>
<dbReference type="CDD" id="cd00408">
    <property type="entry name" value="DHDPS-like"/>
    <property type="match status" value="1"/>
</dbReference>
<keyword evidence="3" id="KW-1185">Reference proteome</keyword>
<dbReference type="EC" id="4.2.1.41" evidence="2"/>
<dbReference type="EMBL" id="CP141614">
    <property type="protein sequence ID" value="WRP14432.1"/>
    <property type="molecule type" value="Genomic_DNA"/>
</dbReference>
<evidence type="ECO:0000313" key="3">
    <source>
        <dbReference type="Proteomes" id="UP001333102"/>
    </source>
</evidence>
<reference evidence="3" key="1">
    <citation type="submission" date="2023-12" db="EMBL/GenBank/DDBJ databases">
        <title>Novel isolates from deep terrestrial aquifers shed light on the physiology and ecology of the class Limnochordia.</title>
        <authorList>
            <person name="Karnachuk O.V."/>
            <person name="Lukina A.P."/>
            <person name="Avakyan M.R."/>
            <person name="Kadnikov V."/>
            <person name="Begmatov S."/>
            <person name="Beletsky A.V."/>
            <person name="Mardanov A.V."/>
            <person name="Ravin N.V."/>
        </authorList>
    </citation>
    <scope>NUCLEOTIDE SEQUENCE [LARGE SCALE GENOMIC DNA]</scope>
    <source>
        <strain evidence="3">LN</strain>
    </source>
</reference>
<dbReference type="InterPro" id="IPR002220">
    <property type="entry name" value="DapA-like"/>
</dbReference>
<proteinExistence type="predicted"/>